<evidence type="ECO:0000259" key="2">
    <source>
        <dbReference type="PROSITE" id="PS50943"/>
    </source>
</evidence>
<comment type="caution">
    <text evidence="3">The sequence shown here is derived from an EMBL/GenBank/DDBJ whole genome shotgun (WGS) entry which is preliminary data.</text>
</comment>
<reference evidence="3 4" key="1">
    <citation type="journal article" date="2024" name="Int. J. Mol. Sci.">
        <title>Exploration of Alicyclobacillus spp. Genome in Search of Antibiotic Resistance.</title>
        <authorList>
            <person name="Bucka-Kolendo J."/>
            <person name="Kiousi D.E."/>
            <person name="Dekowska A."/>
            <person name="Mikolajczuk-Szczyrba A."/>
            <person name="Karadedos D.M."/>
            <person name="Michael P."/>
            <person name="Galanis A."/>
            <person name="Sokolowska B."/>
        </authorList>
    </citation>
    <scope>NUCLEOTIDE SEQUENCE [LARGE SCALE GENOMIC DNA]</scope>
    <source>
        <strain evidence="3 4">KKP 3000</strain>
    </source>
</reference>
<evidence type="ECO:0000313" key="3">
    <source>
        <dbReference type="EMBL" id="MFB5191218.1"/>
    </source>
</evidence>
<dbReference type="SMART" id="SM00530">
    <property type="entry name" value="HTH_XRE"/>
    <property type="match status" value="1"/>
</dbReference>
<feature type="domain" description="HTH cro/C1-type" evidence="2">
    <location>
        <begin position="9"/>
        <end position="63"/>
    </location>
</feature>
<keyword evidence="4" id="KW-1185">Reference proteome</keyword>
<evidence type="ECO:0000313" key="4">
    <source>
        <dbReference type="Proteomes" id="UP001579974"/>
    </source>
</evidence>
<dbReference type="InterPro" id="IPR050807">
    <property type="entry name" value="TransReg_Diox_bact_type"/>
</dbReference>
<organism evidence="3 4">
    <name type="scientific">Alicyclobacillus fastidiosus</name>
    <dbReference type="NCBI Taxonomy" id="392011"/>
    <lineage>
        <taxon>Bacteria</taxon>
        <taxon>Bacillati</taxon>
        <taxon>Bacillota</taxon>
        <taxon>Bacilli</taxon>
        <taxon>Bacillales</taxon>
        <taxon>Alicyclobacillaceae</taxon>
        <taxon>Alicyclobacillus</taxon>
    </lineage>
</organism>
<dbReference type="SUPFAM" id="SSF47413">
    <property type="entry name" value="lambda repressor-like DNA-binding domains"/>
    <property type="match status" value="1"/>
</dbReference>
<dbReference type="Proteomes" id="UP001579974">
    <property type="component" value="Unassembled WGS sequence"/>
</dbReference>
<dbReference type="CDD" id="cd00093">
    <property type="entry name" value="HTH_XRE"/>
    <property type="match status" value="1"/>
</dbReference>
<dbReference type="EMBL" id="JBDXSU010000009">
    <property type="protein sequence ID" value="MFB5191218.1"/>
    <property type="molecule type" value="Genomic_DNA"/>
</dbReference>
<dbReference type="InterPro" id="IPR010982">
    <property type="entry name" value="Lambda_DNA-bd_dom_sf"/>
</dbReference>
<dbReference type="InterPro" id="IPR001387">
    <property type="entry name" value="Cro/C1-type_HTH"/>
</dbReference>
<proteinExistence type="predicted"/>
<dbReference type="PANTHER" id="PTHR46797">
    <property type="entry name" value="HTH-TYPE TRANSCRIPTIONAL REGULATOR"/>
    <property type="match status" value="1"/>
</dbReference>
<accession>A0ABV5AG17</accession>
<sequence length="140" mass="16130">MNQNFGKRVRSLRLSRHWSQQELSMRCGISTPHISSIERDKRHPSLEYAQRIATALGVPLSSLCDERTEFQAPKMRNSPDELPLYMQNFILNESAFPYLEAAQRMSTLPEEEASFLTKLIELLAQSNHMLASYQADSRML</sequence>
<keyword evidence="1" id="KW-0238">DNA-binding</keyword>
<dbReference type="Pfam" id="PF01381">
    <property type="entry name" value="HTH_3"/>
    <property type="match status" value="1"/>
</dbReference>
<evidence type="ECO:0000256" key="1">
    <source>
        <dbReference type="ARBA" id="ARBA00023125"/>
    </source>
</evidence>
<gene>
    <name evidence="3" type="ORF">KKP3000_004722</name>
</gene>
<protein>
    <submittedName>
        <fullName evidence="3">Helix-turn-helix transcriptional regulator</fullName>
    </submittedName>
</protein>
<dbReference type="RefSeq" id="WP_275476668.1">
    <property type="nucleotide sequence ID" value="NZ_CP162940.1"/>
</dbReference>
<dbReference type="Gene3D" id="1.10.260.40">
    <property type="entry name" value="lambda repressor-like DNA-binding domains"/>
    <property type="match status" value="1"/>
</dbReference>
<dbReference type="PROSITE" id="PS50943">
    <property type="entry name" value="HTH_CROC1"/>
    <property type="match status" value="1"/>
</dbReference>
<dbReference type="PANTHER" id="PTHR46797:SF1">
    <property type="entry name" value="METHYLPHOSPHONATE SYNTHASE"/>
    <property type="match status" value="1"/>
</dbReference>
<name>A0ABV5AG17_9BACL</name>